<dbReference type="EMBL" id="JNGW01000014">
    <property type="protein sequence ID" value="KDR53552.1"/>
    <property type="molecule type" value="Genomic_DNA"/>
</dbReference>
<organism evidence="2 3">
    <name type="scientific">Hoylesella loescheii DSM 19665 = JCM 12249 = ATCC 15930</name>
    <dbReference type="NCBI Taxonomy" id="1122985"/>
    <lineage>
        <taxon>Bacteria</taxon>
        <taxon>Pseudomonadati</taxon>
        <taxon>Bacteroidota</taxon>
        <taxon>Bacteroidia</taxon>
        <taxon>Bacteroidales</taxon>
        <taxon>Prevotellaceae</taxon>
        <taxon>Hoylesella</taxon>
    </lineage>
</organism>
<reference evidence="2 3" key="1">
    <citation type="submission" date="2013-08" db="EMBL/GenBank/DDBJ databases">
        <authorList>
            <person name="Weinstock G."/>
            <person name="Sodergren E."/>
            <person name="Wylie T."/>
            <person name="Fulton L."/>
            <person name="Fulton R."/>
            <person name="Fronick C."/>
            <person name="O'Laughlin M."/>
            <person name="Godfrey J."/>
            <person name="Miner T."/>
            <person name="Herter B."/>
            <person name="Appelbaum E."/>
            <person name="Cordes M."/>
            <person name="Lek S."/>
            <person name="Wollam A."/>
            <person name="Pepin K.H."/>
            <person name="Palsikar V.B."/>
            <person name="Mitreva M."/>
            <person name="Wilson R.K."/>
        </authorList>
    </citation>
    <scope>NUCLEOTIDE SEQUENCE [LARGE SCALE GENOMIC DNA]</scope>
    <source>
        <strain evidence="2 3">ATCC 15930</strain>
    </source>
</reference>
<evidence type="ECO:0000256" key="1">
    <source>
        <dbReference type="SAM" id="Phobius"/>
    </source>
</evidence>
<gene>
    <name evidence="2" type="ORF">HMPREF1991_00347</name>
</gene>
<proteinExistence type="predicted"/>
<dbReference type="HOGENOM" id="CLU_3294304_0_0_10"/>
<accession>A0A069QLI9</accession>
<keyword evidence="3" id="KW-1185">Reference proteome</keyword>
<protein>
    <submittedName>
        <fullName evidence="2">Uncharacterized protein</fullName>
    </submittedName>
</protein>
<evidence type="ECO:0000313" key="3">
    <source>
        <dbReference type="Proteomes" id="UP000027442"/>
    </source>
</evidence>
<feature type="transmembrane region" description="Helical" evidence="1">
    <location>
        <begin position="6"/>
        <end position="26"/>
    </location>
</feature>
<keyword evidence="1" id="KW-0812">Transmembrane</keyword>
<comment type="caution">
    <text evidence="2">The sequence shown here is derived from an EMBL/GenBank/DDBJ whole genome shotgun (WGS) entry which is preliminary data.</text>
</comment>
<dbReference type="AlphaFoldDB" id="A0A069QLI9"/>
<dbReference type="Proteomes" id="UP000027442">
    <property type="component" value="Unassembled WGS sequence"/>
</dbReference>
<dbReference type="PATRIC" id="fig|1122985.7.peg.358"/>
<keyword evidence="1" id="KW-1133">Transmembrane helix</keyword>
<evidence type="ECO:0000313" key="2">
    <source>
        <dbReference type="EMBL" id="KDR53552.1"/>
    </source>
</evidence>
<name>A0A069QLI9_HOYLO</name>
<keyword evidence="1" id="KW-0472">Membrane</keyword>
<sequence length="40" mass="4323">MLYSLQANVTYIARGLLFGGLLLYGASKTGKNSIFINTRG</sequence>